<reference evidence="1 2" key="1">
    <citation type="submission" date="2015-11" db="EMBL/GenBank/DDBJ databases">
        <title>Genomic analysis of 38 Legionella species identifies large and diverse effector repertoires.</title>
        <authorList>
            <person name="Burstein D."/>
            <person name="Amaro F."/>
            <person name="Zusman T."/>
            <person name="Lifshitz Z."/>
            <person name="Cohen O."/>
            <person name="Gilbert J.A."/>
            <person name="Pupko T."/>
            <person name="Shuman H.A."/>
            <person name="Segal G."/>
        </authorList>
    </citation>
    <scope>NUCLEOTIDE SEQUENCE [LARGE SCALE GENOMIC DNA]</scope>
    <source>
        <strain evidence="1 2">SE-32A-C8</strain>
    </source>
</reference>
<dbReference type="InterPro" id="IPR019004">
    <property type="entry name" value="YqeY/Aim41"/>
</dbReference>
<dbReference type="PATRIC" id="fig|448.7.peg.1413"/>
<organism evidence="1 2">
    <name type="scientific">Legionella erythra</name>
    <dbReference type="NCBI Taxonomy" id="448"/>
    <lineage>
        <taxon>Bacteria</taxon>
        <taxon>Pseudomonadati</taxon>
        <taxon>Pseudomonadota</taxon>
        <taxon>Gammaproteobacteria</taxon>
        <taxon>Legionellales</taxon>
        <taxon>Legionellaceae</taxon>
        <taxon>Legionella</taxon>
    </lineage>
</organism>
<evidence type="ECO:0000313" key="2">
    <source>
        <dbReference type="Proteomes" id="UP000054773"/>
    </source>
</evidence>
<dbReference type="SUPFAM" id="SSF89095">
    <property type="entry name" value="GatB/YqeY motif"/>
    <property type="match status" value="1"/>
</dbReference>
<dbReference type="InterPro" id="IPR042184">
    <property type="entry name" value="YqeY/Aim41_N"/>
</dbReference>
<dbReference type="Proteomes" id="UP000054773">
    <property type="component" value="Unassembled WGS sequence"/>
</dbReference>
<dbReference type="PANTHER" id="PTHR28055:SF1">
    <property type="entry name" value="ALTERED INHERITANCE OF MITOCHONDRIA PROTEIN 41, MITOCHONDRIAL"/>
    <property type="match status" value="1"/>
</dbReference>
<comment type="caution">
    <text evidence="1">The sequence shown here is derived from an EMBL/GenBank/DDBJ whole genome shotgun (WGS) entry which is preliminary data.</text>
</comment>
<dbReference type="GO" id="GO:0016884">
    <property type="term" value="F:carbon-nitrogen ligase activity, with glutamine as amido-N-donor"/>
    <property type="evidence" value="ECO:0007669"/>
    <property type="project" value="InterPro"/>
</dbReference>
<keyword evidence="2" id="KW-1185">Reference proteome</keyword>
<dbReference type="AlphaFoldDB" id="A0A0W0TSC7"/>
<dbReference type="InterPro" id="IPR003789">
    <property type="entry name" value="Asn/Gln_tRNA_amidoTrase-B-like"/>
</dbReference>
<gene>
    <name evidence="1" type="ORF">Lery_1352</name>
</gene>
<dbReference type="Gene3D" id="1.10.1510.10">
    <property type="entry name" value="Uncharacterised protein YqeY/AIM41 PF09424, N-terminal domain"/>
    <property type="match status" value="1"/>
</dbReference>
<dbReference type="InterPro" id="IPR023168">
    <property type="entry name" value="GatB_Yqey_C_2"/>
</dbReference>
<evidence type="ECO:0000313" key="1">
    <source>
        <dbReference type="EMBL" id="KTC98298.1"/>
    </source>
</evidence>
<protein>
    <submittedName>
        <fullName evidence="1">Yqey-like protein</fullName>
    </submittedName>
</protein>
<name>A0A0W0TSC7_LEGER</name>
<sequence length="148" mass="16679">MMSIKDRISNDLKDAMRARDKMKLDALRLITAAVKQVEVDERIIVDDERMLVILDKMAKQRKESIAQFNTAGRHDLVAQEQFELDLIGQYLPEPLSEDEVNQLVSAAIAEVNAEKMSDMGKVMAHLKPQLQGRADMSKVSALIKTKLS</sequence>
<dbReference type="Pfam" id="PF09424">
    <property type="entry name" value="YqeY"/>
    <property type="match status" value="1"/>
</dbReference>
<dbReference type="EMBL" id="LNYA01000023">
    <property type="protein sequence ID" value="KTC98298.1"/>
    <property type="molecule type" value="Genomic_DNA"/>
</dbReference>
<dbReference type="Gene3D" id="1.10.10.410">
    <property type="match status" value="1"/>
</dbReference>
<proteinExistence type="predicted"/>
<dbReference type="STRING" id="448.Lery_1352"/>
<dbReference type="PANTHER" id="PTHR28055">
    <property type="entry name" value="ALTERED INHERITANCE OF MITOCHONDRIA PROTEIN 41, MITOCHONDRIAL"/>
    <property type="match status" value="1"/>
</dbReference>
<accession>A0A0W0TSC7</accession>